<sequence length="1702" mass="180700">MFGSRKHRQRNPLAISRVEQPLTAATADPNAATAAAAVFRRHESNPSLSAAAAAAALRARPMTPTRVADVQTKRTVRRSASVASAGAASDRQGQPALHRRGSSGSMSERTFRTPSPHRPGSSGSARRSVSYDTPPVPALPGNLDATSSPPRAGTQQVSQHQKASNMGRGTAPLRLASQKLASGDAPSWFSAARMGDPGNVHRTDPAMASPPSSPLQIPAPSEEPADGARPSSQASSINFSYPARARVNSLPSFHATELSGSREMPVLANQPQSVDGGSAAPIPHVKQPPRAATTTPSSNTRLASLPSDQALVYDPNSRRMVPQADLLAIQQAVLGAAQQPIKRKKKTPQKVGSHLAAGTMGRTKSVTALTMPEASIRFVAAPAQGQQLPDSSDALSNPQVQTDVDDPAIKTSIGPLRTDAQMLEEHGAQEAAEPAQIIVPAAVNLAMAATDATSHAVRRQPSVVKEEQEPGEMEPEKIAQKTISDALDAVPGRQRMHSWADAQTSPRPRPIRKAASPTNAPRPDADPILKRGPALLPSIDISEEQGSKSSTARPAQVSRTHSNSPPRQAHFGPVQDKLTIKHSPPQRSISPRKSALKRTGSSRGASPSGNTSEASGSINQEPLVARKKSVRVSFEDGNTSVTGESTSADRSDSTVLAKPPHPNLPRWLSHLGHAKKEFSSLQDEEMMKPRPTLPSFGSVRDRKPRDSSLDLSERPLVRPRGETRYTSPLLPSPPLGQSSDHAVGGVLSKEHDDGSRHTANTSRLREPLPPVVTSVEGTGYESDSSSTSSLVSSVAEQPGASVSTIVRQSQPTTAAKSQIILAQPIIGPVVNSDNQPASQVTKTDDIEKPQAPAVSVRQPMLAVVENKSLGQLFAEIPGGFPEEGSDQSTASGTQNLSPVTMTVTHTDATPQSSLSTPVATEVPRITSAESSSDSESSIYSDAYEDLSEVDGDGFQSLDAVVVRPMQNSSLAVNAPRQTLMEPPVPKHHVATPKLQTDISSATTAVETPPPESPQDEWERVKAYWRSLSAEQRAQLEREAREEAGMDADVEEAEPEAKPRKKKTVERRNSQRKVLAAHVAQQMQREEEKAPNPERSYMIKPGSRWDENELAVPAMRKTMRGDIQQQQVASSADKPRLRKSMRASGAGVSSPESATAGTRRPISPFPASVAPPIGAIDGELTTTEIGTNPQPARRQNSAGSESSFKRSRPGSQLQGFGLRQSLRPTSPDATQDTRPPRRFSLRALSPSGAASGQTAEVAAAQVPSNNQIRRTLRGSSVEKNRPTGIRMPSFGLPYGGKKSGGSSAKTRTSSGPRFSSRFADSSDEEGGGIAPTGFRSRFADSSDDDESIIPIPVPVSKTLPTDSYLKGRNSTASTALPEELEESEDAKPAVATRSASQQLTQSTLPVDTTANTSSTAPVPSDAIDFRRSRSNRSGRGQLLGTTAPSSSQAAGVAVSSYPPPTTTNPAPMRRQSRRDRLLMSVLRRRKSGRPGELGKIGRGEVIESPARRDTPLERSMGELRGLRRRPSLVSEQEVEPEAGDMDEEKEKKVVEAPPRSPRLRKKRLSAVGAAAAASTAAPPSTGGAPVASKDIGARGDIGGGYDAERGNEAGGLGAADVPSLYRLSRSSTSENLGTRTLSAGNHALPLNHHHHQQQPQQHRRVMSMSLPMSRGAPSIEEGSVAGGSSLKKKRFGTLRRMFGLSSD</sequence>
<feature type="compositionally biased region" description="Low complexity" evidence="1">
    <location>
        <begin position="1299"/>
        <end position="1310"/>
    </location>
</feature>
<reference evidence="2" key="1">
    <citation type="journal article" date="2023" name="Mol. Phylogenet. Evol.">
        <title>Genome-scale phylogeny and comparative genomics of the fungal order Sordariales.</title>
        <authorList>
            <person name="Hensen N."/>
            <person name="Bonometti L."/>
            <person name="Westerberg I."/>
            <person name="Brannstrom I.O."/>
            <person name="Guillou S."/>
            <person name="Cros-Aarteil S."/>
            <person name="Calhoun S."/>
            <person name="Haridas S."/>
            <person name="Kuo A."/>
            <person name="Mondo S."/>
            <person name="Pangilinan J."/>
            <person name="Riley R."/>
            <person name="LaButti K."/>
            <person name="Andreopoulos B."/>
            <person name="Lipzen A."/>
            <person name="Chen C."/>
            <person name="Yan M."/>
            <person name="Daum C."/>
            <person name="Ng V."/>
            <person name="Clum A."/>
            <person name="Steindorff A."/>
            <person name="Ohm R.A."/>
            <person name="Martin F."/>
            <person name="Silar P."/>
            <person name="Natvig D.O."/>
            <person name="Lalanne C."/>
            <person name="Gautier V."/>
            <person name="Ament-Velasquez S.L."/>
            <person name="Kruys A."/>
            <person name="Hutchinson M.I."/>
            <person name="Powell A.J."/>
            <person name="Barry K."/>
            <person name="Miller A.N."/>
            <person name="Grigoriev I.V."/>
            <person name="Debuchy R."/>
            <person name="Gladieux P."/>
            <person name="Hiltunen Thoren M."/>
            <person name="Johannesson H."/>
        </authorList>
    </citation>
    <scope>NUCLEOTIDE SEQUENCE</scope>
    <source>
        <strain evidence="2">CBS 508.74</strain>
    </source>
</reference>
<accession>A0AAN6YWU4</accession>
<dbReference type="GeneID" id="89936968"/>
<feature type="compositionally biased region" description="Low complexity" evidence="1">
    <location>
        <begin position="927"/>
        <end position="939"/>
    </location>
</feature>
<feature type="compositionally biased region" description="Basic and acidic residues" evidence="1">
    <location>
        <begin position="1494"/>
        <end position="1520"/>
    </location>
</feature>
<feature type="compositionally biased region" description="Basic and acidic residues" evidence="1">
    <location>
        <begin position="699"/>
        <end position="723"/>
    </location>
</feature>
<feature type="region of interest" description="Disordered" evidence="1">
    <location>
        <begin position="829"/>
        <end position="855"/>
    </location>
</feature>
<comment type="caution">
    <text evidence="2">The sequence shown here is derived from an EMBL/GenBank/DDBJ whole genome shotgun (WGS) entry which is preliminary data.</text>
</comment>
<feature type="compositionally biased region" description="Polar residues" evidence="1">
    <location>
        <begin position="831"/>
        <end position="841"/>
    </location>
</feature>
<feature type="compositionally biased region" description="Low complexity" evidence="1">
    <location>
        <begin position="79"/>
        <end position="89"/>
    </location>
</feature>
<feature type="compositionally biased region" description="Acidic residues" evidence="1">
    <location>
        <begin position="1531"/>
        <end position="1542"/>
    </location>
</feature>
<reference evidence="2" key="2">
    <citation type="submission" date="2023-05" db="EMBL/GenBank/DDBJ databases">
        <authorList>
            <consortium name="Lawrence Berkeley National Laboratory"/>
            <person name="Steindorff A."/>
            <person name="Hensen N."/>
            <person name="Bonometti L."/>
            <person name="Westerberg I."/>
            <person name="Brannstrom I.O."/>
            <person name="Guillou S."/>
            <person name="Cros-Aarteil S."/>
            <person name="Calhoun S."/>
            <person name="Haridas S."/>
            <person name="Kuo A."/>
            <person name="Mondo S."/>
            <person name="Pangilinan J."/>
            <person name="Riley R."/>
            <person name="Labutti K."/>
            <person name="Andreopoulos B."/>
            <person name="Lipzen A."/>
            <person name="Chen C."/>
            <person name="Yanf M."/>
            <person name="Daum C."/>
            <person name="Ng V."/>
            <person name="Clum A."/>
            <person name="Ohm R."/>
            <person name="Martin F."/>
            <person name="Silar P."/>
            <person name="Natvig D."/>
            <person name="Lalanne C."/>
            <person name="Gautier V."/>
            <person name="Ament-Velasquez S.L."/>
            <person name="Kruys A."/>
            <person name="Hutchinson M.I."/>
            <person name="Powell A.J."/>
            <person name="Barry K."/>
            <person name="Miller A.N."/>
            <person name="Grigoriev I.V."/>
            <person name="Debuchy R."/>
            <person name="Gladieux P."/>
            <person name="Thoren M.H."/>
            <person name="Johannesson H."/>
        </authorList>
    </citation>
    <scope>NUCLEOTIDE SEQUENCE</scope>
    <source>
        <strain evidence="2">CBS 508.74</strain>
    </source>
</reference>
<feature type="compositionally biased region" description="Low complexity" evidence="1">
    <location>
        <begin position="1442"/>
        <end position="1455"/>
    </location>
</feature>
<evidence type="ECO:0000313" key="3">
    <source>
        <dbReference type="Proteomes" id="UP001302812"/>
    </source>
</evidence>
<dbReference type="EMBL" id="MU853332">
    <property type="protein sequence ID" value="KAK4117005.1"/>
    <property type="molecule type" value="Genomic_DNA"/>
</dbReference>
<feature type="region of interest" description="Disordered" evidence="1">
    <location>
        <begin position="1034"/>
        <end position="1592"/>
    </location>
</feature>
<feature type="region of interest" description="Disordered" evidence="1">
    <location>
        <begin position="875"/>
        <end position="939"/>
    </location>
</feature>
<feature type="compositionally biased region" description="Polar residues" evidence="1">
    <location>
        <begin position="121"/>
        <end position="131"/>
    </location>
</feature>
<feature type="compositionally biased region" description="Polar residues" evidence="1">
    <location>
        <begin position="599"/>
        <end position="620"/>
    </location>
</feature>
<feature type="compositionally biased region" description="Polar residues" evidence="1">
    <location>
        <begin position="292"/>
        <end position="302"/>
    </location>
</feature>
<feature type="region of interest" description="Disordered" evidence="1">
    <location>
        <begin position="384"/>
        <end position="409"/>
    </location>
</feature>
<feature type="region of interest" description="Disordered" evidence="1">
    <location>
        <begin position="1668"/>
        <end position="1687"/>
    </location>
</feature>
<feature type="compositionally biased region" description="Polar residues" evidence="1">
    <location>
        <begin position="886"/>
        <end position="918"/>
    </location>
</feature>
<feature type="compositionally biased region" description="Basic and acidic residues" evidence="1">
    <location>
        <begin position="1034"/>
        <end position="1043"/>
    </location>
</feature>
<feature type="compositionally biased region" description="Basic residues" evidence="1">
    <location>
        <begin position="1"/>
        <end position="10"/>
    </location>
</feature>
<gene>
    <name evidence="2" type="ORF">N656DRAFT_742861</name>
</gene>
<feature type="compositionally biased region" description="Polar residues" evidence="1">
    <location>
        <begin position="1392"/>
        <end position="1416"/>
    </location>
</feature>
<feature type="compositionally biased region" description="Acidic residues" evidence="1">
    <location>
        <begin position="1044"/>
        <end position="1053"/>
    </location>
</feature>
<name>A0AAN6YWU4_9PEZI</name>
<feature type="compositionally biased region" description="Polar residues" evidence="1">
    <location>
        <begin position="1179"/>
        <end position="1201"/>
    </location>
</feature>
<keyword evidence="3" id="KW-1185">Reference proteome</keyword>
<evidence type="ECO:0000313" key="2">
    <source>
        <dbReference type="EMBL" id="KAK4117005.1"/>
    </source>
</evidence>
<proteinExistence type="predicted"/>
<feature type="compositionally biased region" description="Polar residues" evidence="1">
    <location>
        <begin position="547"/>
        <end position="566"/>
    </location>
</feature>
<feature type="compositionally biased region" description="Low complexity" evidence="1">
    <location>
        <begin position="782"/>
        <end position="793"/>
    </location>
</feature>
<feature type="region of interest" description="Disordered" evidence="1">
    <location>
        <begin position="452"/>
        <end position="793"/>
    </location>
</feature>
<feature type="region of interest" description="Disordered" evidence="1">
    <location>
        <begin position="56"/>
        <end position="167"/>
    </location>
</feature>
<feature type="region of interest" description="Disordered" evidence="1">
    <location>
        <begin position="261"/>
        <end position="309"/>
    </location>
</feature>
<feature type="compositionally biased region" description="Polar residues" evidence="1">
    <location>
        <begin position="384"/>
        <end position="402"/>
    </location>
</feature>
<feature type="compositionally biased region" description="Polar residues" evidence="1">
    <location>
        <begin position="1221"/>
        <end position="1232"/>
    </location>
</feature>
<evidence type="ECO:0000256" key="1">
    <source>
        <dbReference type="SAM" id="MobiDB-lite"/>
    </source>
</evidence>
<organism evidence="2 3">
    <name type="scientific">Canariomyces notabilis</name>
    <dbReference type="NCBI Taxonomy" id="2074819"/>
    <lineage>
        <taxon>Eukaryota</taxon>
        <taxon>Fungi</taxon>
        <taxon>Dikarya</taxon>
        <taxon>Ascomycota</taxon>
        <taxon>Pezizomycotina</taxon>
        <taxon>Sordariomycetes</taxon>
        <taxon>Sordariomycetidae</taxon>
        <taxon>Sordariales</taxon>
        <taxon>Chaetomiaceae</taxon>
        <taxon>Canariomyces</taxon>
    </lineage>
</organism>
<feature type="compositionally biased region" description="Polar residues" evidence="1">
    <location>
        <begin position="144"/>
        <end position="164"/>
    </location>
</feature>
<feature type="region of interest" description="Disordered" evidence="1">
    <location>
        <begin position="1"/>
        <end position="21"/>
    </location>
</feature>
<feature type="compositionally biased region" description="Low complexity" evidence="1">
    <location>
        <begin position="1564"/>
        <end position="1587"/>
    </location>
</feature>
<protein>
    <submittedName>
        <fullName evidence="2">Uncharacterized protein</fullName>
    </submittedName>
</protein>
<feature type="region of interest" description="Disordered" evidence="1">
    <location>
        <begin position="187"/>
        <end position="235"/>
    </location>
</feature>
<dbReference type="RefSeq" id="XP_064674575.1">
    <property type="nucleotide sequence ID" value="XM_064812843.1"/>
</dbReference>
<feature type="compositionally biased region" description="Basic and acidic residues" evidence="1">
    <location>
        <begin position="464"/>
        <end position="479"/>
    </location>
</feature>
<feature type="compositionally biased region" description="Polar residues" evidence="1">
    <location>
        <begin position="636"/>
        <end position="646"/>
    </location>
</feature>
<dbReference type="Proteomes" id="UP001302812">
    <property type="component" value="Unassembled WGS sequence"/>
</dbReference>